<feature type="domain" description="Cytidyltransferase-like" evidence="1">
    <location>
        <begin position="167"/>
        <end position="218"/>
    </location>
</feature>
<dbReference type="InterPro" id="IPR004821">
    <property type="entry name" value="Cyt_trans-like"/>
</dbReference>
<sequence>MENAAARPVVASRHNLLLQLPLAAPLSPSNAQAVQEAVERTTDELAVFVVLADMATASQVSCGWTQMQRRIAELYAVASAAAATSGNADLDVDVVPLDFCAYSVDDMAPYRANTTLLASSTDLPRWWPAEMHNNAAPICLGAASHSSRVSQSPRTPVPWTSYAHVTVGGTFDHLHVGHKMLLTATALAATKRVVCGISADALLENKQYKELIEPFRTRELNVLLFLRRIRKDIIIELVPIVDRYGPTITDATIAALVVSQETLPGSDALNVRRAELGMPPMQILPIDLISEPLGEAAANSHEPARLKVSSSAIRAALAQRHQFSNNGGH</sequence>
<dbReference type="GO" id="GO:0015937">
    <property type="term" value="P:coenzyme A biosynthetic process"/>
    <property type="evidence" value="ECO:0007669"/>
    <property type="project" value="TreeGrafter"/>
</dbReference>
<dbReference type="EMBL" id="JANBQF010001108">
    <property type="protein sequence ID" value="KAJ1998014.1"/>
    <property type="molecule type" value="Genomic_DNA"/>
</dbReference>
<dbReference type="PANTHER" id="PTHR10695">
    <property type="entry name" value="DEPHOSPHO-COA KINASE-RELATED"/>
    <property type="match status" value="1"/>
</dbReference>
<evidence type="ECO:0000313" key="3">
    <source>
        <dbReference type="Proteomes" id="UP001150907"/>
    </source>
</evidence>
<dbReference type="SUPFAM" id="SSF52374">
    <property type="entry name" value="Nucleotidylyl transferase"/>
    <property type="match status" value="1"/>
</dbReference>
<comment type="caution">
    <text evidence="2">The sequence shown here is derived from an EMBL/GenBank/DDBJ whole genome shotgun (WGS) entry which is preliminary data.</text>
</comment>
<dbReference type="GO" id="GO:0004140">
    <property type="term" value="F:dephospho-CoA kinase activity"/>
    <property type="evidence" value="ECO:0007669"/>
    <property type="project" value="TreeGrafter"/>
</dbReference>
<dbReference type="InterPro" id="IPR014729">
    <property type="entry name" value="Rossmann-like_a/b/a_fold"/>
</dbReference>
<evidence type="ECO:0000259" key="1">
    <source>
        <dbReference type="Pfam" id="PF01467"/>
    </source>
</evidence>
<dbReference type="Proteomes" id="UP001150907">
    <property type="component" value="Unassembled WGS sequence"/>
</dbReference>
<reference evidence="2" key="1">
    <citation type="submission" date="2022-07" db="EMBL/GenBank/DDBJ databases">
        <title>Phylogenomic reconstructions and comparative analyses of Kickxellomycotina fungi.</title>
        <authorList>
            <person name="Reynolds N.K."/>
            <person name="Stajich J.E."/>
            <person name="Barry K."/>
            <person name="Grigoriev I.V."/>
            <person name="Crous P."/>
            <person name="Smith M.E."/>
        </authorList>
    </citation>
    <scope>NUCLEOTIDE SEQUENCE</scope>
    <source>
        <strain evidence="2">IMI 214461</strain>
    </source>
</reference>
<keyword evidence="3" id="KW-1185">Reference proteome</keyword>
<dbReference type="Gene3D" id="3.40.50.620">
    <property type="entry name" value="HUPs"/>
    <property type="match status" value="1"/>
</dbReference>
<organism evidence="2 3">
    <name type="scientific">Coemansia thaxteri</name>
    <dbReference type="NCBI Taxonomy" id="2663907"/>
    <lineage>
        <taxon>Eukaryota</taxon>
        <taxon>Fungi</taxon>
        <taxon>Fungi incertae sedis</taxon>
        <taxon>Zoopagomycota</taxon>
        <taxon>Kickxellomycotina</taxon>
        <taxon>Kickxellomycetes</taxon>
        <taxon>Kickxellales</taxon>
        <taxon>Kickxellaceae</taxon>
        <taxon>Coemansia</taxon>
    </lineage>
</organism>
<gene>
    <name evidence="2" type="ORF">H4R26_005617</name>
</gene>
<dbReference type="Pfam" id="PF01467">
    <property type="entry name" value="CTP_transf_like"/>
    <property type="match status" value="1"/>
</dbReference>
<protein>
    <recommendedName>
        <fullName evidence="1">Cytidyltransferase-like domain-containing protein</fullName>
    </recommendedName>
</protein>
<name>A0A9W8ECW5_9FUNG</name>
<dbReference type="AlphaFoldDB" id="A0A9W8ECW5"/>
<dbReference type="OrthoDB" id="330671at2759"/>
<dbReference type="PANTHER" id="PTHR10695:SF46">
    <property type="entry name" value="BIFUNCTIONAL COENZYME A SYNTHASE-RELATED"/>
    <property type="match status" value="1"/>
</dbReference>
<evidence type="ECO:0000313" key="2">
    <source>
        <dbReference type="EMBL" id="KAJ1998014.1"/>
    </source>
</evidence>
<proteinExistence type="predicted"/>
<accession>A0A9W8ECW5</accession>